<dbReference type="EMBL" id="OB662683">
    <property type="protein sequence ID" value="CAD7230426.1"/>
    <property type="molecule type" value="Genomic_DNA"/>
</dbReference>
<gene>
    <name evidence="1" type="ORF">CTOB1V02_LOCUS8284</name>
</gene>
<protein>
    <submittedName>
        <fullName evidence="1">Uncharacterized protein</fullName>
    </submittedName>
</protein>
<organism evidence="1">
    <name type="scientific">Cyprideis torosa</name>
    <dbReference type="NCBI Taxonomy" id="163714"/>
    <lineage>
        <taxon>Eukaryota</taxon>
        <taxon>Metazoa</taxon>
        <taxon>Ecdysozoa</taxon>
        <taxon>Arthropoda</taxon>
        <taxon>Crustacea</taxon>
        <taxon>Oligostraca</taxon>
        <taxon>Ostracoda</taxon>
        <taxon>Podocopa</taxon>
        <taxon>Podocopida</taxon>
        <taxon>Cytherocopina</taxon>
        <taxon>Cytheroidea</taxon>
        <taxon>Cytherideidae</taxon>
        <taxon>Cyprideis</taxon>
    </lineage>
</organism>
<evidence type="ECO:0000313" key="1">
    <source>
        <dbReference type="EMBL" id="CAD7230426.1"/>
    </source>
</evidence>
<reference evidence="1" key="1">
    <citation type="submission" date="2020-11" db="EMBL/GenBank/DDBJ databases">
        <authorList>
            <person name="Tran Van P."/>
        </authorList>
    </citation>
    <scope>NUCLEOTIDE SEQUENCE</scope>
</reference>
<accession>A0A7R8WKQ0</accession>
<proteinExistence type="predicted"/>
<name>A0A7R8WKQ0_9CRUS</name>
<sequence>MLVEGIVIQGNRCVMNMASPLVYPVSS</sequence>
<dbReference type="AlphaFoldDB" id="A0A7R8WKQ0"/>